<feature type="compositionally biased region" description="Basic and acidic residues" evidence="1">
    <location>
        <begin position="99"/>
        <end position="141"/>
    </location>
</feature>
<gene>
    <name evidence="2" type="ORF">NQ314_015566</name>
</gene>
<evidence type="ECO:0000313" key="2">
    <source>
        <dbReference type="EMBL" id="KAJ8931495.1"/>
    </source>
</evidence>
<name>A0AAV8WY01_9CUCU</name>
<feature type="region of interest" description="Disordered" evidence="1">
    <location>
        <begin position="39"/>
        <end position="68"/>
    </location>
</feature>
<feature type="region of interest" description="Disordered" evidence="1">
    <location>
        <begin position="1"/>
        <end position="26"/>
    </location>
</feature>
<feature type="compositionally biased region" description="Polar residues" evidence="1">
    <location>
        <begin position="53"/>
        <end position="68"/>
    </location>
</feature>
<feature type="region of interest" description="Disordered" evidence="1">
    <location>
        <begin position="99"/>
        <end position="165"/>
    </location>
</feature>
<feature type="compositionally biased region" description="Polar residues" evidence="1">
    <location>
        <begin position="1"/>
        <end position="14"/>
    </location>
</feature>
<evidence type="ECO:0000313" key="3">
    <source>
        <dbReference type="Proteomes" id="UP001162156"/>
    </source>
</evidence>
<proteinExistence type="predicted"/>
<organism evidence="2 3">
    <name type="scientific">Rhamnusium bicolor</name>
    <dbReference type="NCBI Taxonomy" id="1586634"/>
    <lineage>
        <taxon>Eukaryota</taxon>
        <taxon>Metazoa</taxon>
        <taxon>Ecdysozoa</taxon>
        <taxon>Arthropoda</taxon>
        <taxon>Hexapoda</taxon>
        <taxon>Insecta</taxon>
        <taxon>Pterygota</taxon>
        <taxon>Neoptera</taxon>
        <taxon>Endopterygota</taxon>
        <taxon>Coleoptera</taxon>
        <taxon>Polyphaga</taxon>
        <taxon>Cucujiformia</taxon>
        <taxon>Chrysomeloidea</taxon>
        <taxon>Cerambycidae</taxon>
        <taxon>Lepturinae</taxon>
        <taxon>Rhagiini</taxon>
        <taxon>Rhamnusium</taxon>
    </lineage>
</organism>
<feature type="compositionally biased region" description="Basic residues" evidence="1">
    <location>
        <begin position="142"/>
        <end position="154"/>
    </location>
</feature>
<comment type="caution">
    <text evidence="2">The sequence shown here is derived from an EMBL/GenBank/DDBJ whole genome shotgun (WGS) entry which is preliminary data.</text>
</comment>
<dbReference type="Proteomes" id="UP001162156">
    <property type="component" value="Unassembled WGS sequence"/>
</dbReference>
<feature type="compositionally biased region" description="Low complexity" evidence="1">
    <location>
        <begin position="15"/>
        <end position="26"/>
    </location>
</feature>
<sequence length="183" mass="21115">MTIRETSFVSSPIVQQNTSQTTLASSTATQQLHIDVKKCLPPSRTPSRDDLLSPQTPRSSCSQESSLQTPPLVIKKEMPLIQQHQPSPILTPQDVKKEFMDESSQHSEVSDHSRSDMQMKEELDSIDPSPDKMILDKEEIKKQKRRMYQQKRRQNQILNKELAGQPKKDLEKIRRLMKIMTHI</sequence>
<keyword evidence="3" id="KW-1185">Reference proteome</keyword>
<dbReference type="EMBL" id="JANEYF010004319">
    <property type="protein sequence ID" value="KAJ8931495.1"/>
    <property type="molecule type" value="Genomic_DNA"/>
</dbReference>
<evidence type="ECO:0000256" key="1">
    <source>
        <dbReference type="SAM" id="MobiDB-lite"/>
    </source>
</evidence>
<protein>
    <submittedName>
        <fullName evidence="2">Uncharacterized protein</fullName>
    </submittedName>
</protein>
<dbReference type="AlphaFoldDB" id="A0AAV8WY01"/>
<accession>A0AAV8WY01</accession>
<reference evidence="2" key="1">
    <citation type="journal article" date="2023" name="Insect Mol. Biol.">
        <title>Genome sequencing provides insights into the evolution of gene families encoding plant cell wall-degrading enzymes in longhorned beetles.</title>
        <authorList>
            <person name="Shin N.R."/>
            <person name="Okamura Y."/>
            <person name="Kirsch R."/>
            <person name="Pauchet Y."/>
        </authorList>
    </citation>
    <scope>NUCLEOTIDE SEQUENCE</scope>
    <source>
        <strain evidence="2">RBIC_L_NR</strain>
    </source>
</reference>